<reference evidence="5 6" key="1">
    <citation type="submission" date="2020-08" db="EMBL/GenBank/DDBJ databases">
        <title>Sequencing the genomes of 1000 actinobacteria strains.</title>
        <authorList>
            <person name="Klenk H.-P."/>
        </authorList>
    </citation>
    <scope>NUCLEOTIDE SEQUENCE [LARGE SCALE GENOMIC DNA]</scope>
    <source>
        <strain evidence="5 6">DSM 46887</strain>
    </source>
</reference>
<evidence type="ECO:0000313" key="6">
    <source>
        <dbReference type="Proteomes" id="UP000540685"/>
    </source>
</evidence>
<feature type="domain" description="Phage capsid-like C-terminal" evidence="4">
    <location>
        <begin position="158"/>
        <end position="440"/>
    </location>
</feature>
<accession>A0A7W9IGL1</accession>
<dbReference type="AlphaFoldDB" id="A0A7W9IGL1"/>
<dbReference type="Pfam" id="PF05065">
    <property type="entry name" value="Phage_capsid"/>
    <property type="match status" value="1"/>
</dbReference>
<keyword evidence="6" id="KW-1185">Reference proteome</keyword>
<dbReference type="RefSeq" id="WP_221207832.1">
    <property type="nucleotide sequence ID" value="NZ_JACHMP010000001.1"/>
</dbReference>
<organism evidence="5 6">
    <name type="scientific">Streptosporangium becharense</name>
    <dbReference type="NCBI Taxonomy" id="1816182"/>
    <lineage>
        <taxon>Bacteria</taxon>
        <taxon>Bacillati</taxon>
        <taxon>Actinomycetota</taxon>
        <taxon>Actinomycetes</taxon>
        <taxon>Streptosporangiales</taxon>
        <taxon>Streptosporangiaceae</taxon>
        <taxon>Streptosporangium</taxon>
    </lineage>
</organism>
<comment type="subcellular location">
    <subcellularLocation>
        <location evidence="1">Virion</location>
    </subcellularLocation>
</comment>
<proteinExistence type="predicted"/>
<dbReference type="Gene3D" id="3.30.2400.10">
    <property type="entry name" value="Major capsid protein gp5"/>
    <property type="match status" value="1"/>
</dbReference>
<dbReference type="InterPro" id="IPR054612">
    <property type="entry name" value="Phage_capsid-like_C"/>
</dbReference>
<dbReference type="InterPro" id="IPR024455">
    <property type="entry name" value="Phage_capsid"/>
</dbReference>
<evidence type="ECO:0000256" key="2">
    <source>
        <dbReference type="SAM" id="Coils"/>
    </source>
</evidence>
<keyword evidence="2" id="KW-0175">Coiled coil</keyword>
<dbReference type="Proteomes" id="UP000540685">
    <property type="component" value="Unassembled WGS sequence"/>
</dbReference>
<dbReference type="NCBIfam" id="TIGR01554">
    <property type="entry name" value="major_cap_HK97"/>
    <property type="match status" value="1"/>
</dbReference>
<dbReference type="SUPFAM" id="SSF56563">
    <property type="entry name" value="Major capsid protein gp5"/>
    <property type="match status" value="1"/>
</dbReference>
<gene>
    <name evidence="5" type="ORF">F4562_003389</name>
</gene>
<sequence>MLEFLRQQLAKLLEERAALKTELDAVLTAPRAEQRDLNDEEAAAFEQKRDAIKAKDDEIEQRRERIAELEEDERREARAAELTAQYGQTGEARERASGVQVTAEPETYRRGGTASYFRDLVRAQLHGSRDAIERLARNDREVKAELEKRALSTTDGAGGEFVPPAWMMDEWVGLARASRVVANRLRSMPLPAGTDSINLPRLATGTAVAEQATQNTAIQNTDATTNAVTAAVATIAGQQVVSLQLIEQSPINMDDVLLADLAADYAIKADVFVLTNNAAGKRGLLNVSGANAVTYTDASPTAGELYAKVADAIQQIHTGRFMPPDVIFMHPRRWAMLLSALDSAGRPLVTPAANAPQNVIAAVGTINSEGFVGSMQGLPVFVDPNIPINLGAATNEDRIIVARSSDVILFEGTPRSETFRETKAAELSVLLRFYNYVALHSERYAKSISVISGTGLVTPTF</sequence>
<feature type="coiled-coil region" evidence="2">
    <location>
        <begin position="2"/>
        <end position="79"/>
    </location>
</feature>
<evidence type="ECO:0000256" key="1">
    <source>
        <dbReference type="ARBA" id="ARBA00004328"/>
    </source>
</evidence>
<evidence type="ECO:0000256" key="3">
    <source>
        <dbReference type="SAM" id="MobiDB-lite"/>
    </source>
</evidence>
<feature type="region of interest" description="Disordered" evidence="3">
    <location>
        <begin position="82"/>
        <end position="106"/>
    </location>
</feature>
<comment type="caution">
    <text evidence="5">The sequence shown here is derived from an EMBL/GenBank/DDBJ whole genome shotgun (WGS) entry which is preliminary data.</text>
</comment>
<evidence type="ECO:0000313" key="5">
    <source>
        <dbReference type="EMBL" id="MBB5820327.1"/>
    </source>
</evidence>
<dbReference type="EMBL" id="JACHMP010000001">
    <property type="protein sequence ID" value="MBB5820327.1"/>
    <property type="molecule type" value="Genomic_DNA"/>
</dbReference>
<name>A0A7W9IGL1_9ACTN</name>
<protein>
    <submittedName>
        <fullName evidence="5">HK97 family phage major capsid protein</fullName>
    </submittedName>
</protein>
<evidence type="ECO:0000259" key="4">
    <source>
        <dbReference type="Pfam" id="PF05065"/>
    </source>
</evidence>